<name>A0A1Q9JEQ5_9FIRM</name>
<protein>
    <submittedName>
        <fullName evidence="11">RNA polymerase sigma-54 factor</fullName>
    </submittedName>
</protein>
<dbReference type="PROSITE" id="PS00718">
    <property type="entry name" value="SIGMA54_2"/>
    <property type="match status" value="1"/>
</dbReference>
<keyword evidence="7" id="KW-0238">DNA-binding</keyword>
<dbReference type="PANTHER" id="PTHR32248">
    <property type="entry name" value="RNA POLYMERASE SIGMA-54 FACTOR"/>
    <property type="match status" value="1"/>
</dbReference>
<dbReference type="AlphaFoldDB" id="A0A1Q9JEQ5"/>
<keyword evidence="12" id="KW-1185">Reference proteome</keyword>
<accession>A0A1Q9JEQ5</accession>
<keyword evidence="8" id="KW-0804">Transcription</keyword>
<dbReference type="Gene3D" id="1.10.10.1330">
    <property type="entry name" value="RNA polymerase sigma-54 factor, core-binding domain"/>
    <property type="match status" value="1"/>
</dbReference>
<dbReference type="GO" id="GO:0001216">
    <property type="term" value="F:DNA-binding transcription activator activity"/>
    <property type="evidence" value="ECO:0007669"/>
    <property type="project" value="InterPro"/>
</dbReference>
<dbReference type="GO" id="GO:0016779">
    <property type="term" value="F:nucleotidyltransferase activity"/>
    <property type="evidence" value="ECO:0007669"/>
    <property type="project" value="UniProtKB-KW"/>
</dbReference>
<dbReference type="Gene3D" id="1.10.10.60">
    <property type="entry name" value="Homeodomain-like"/>
    <property type="match status" value="1"/>
</dbReference>
<dbReference type="GO" id="GO:0000428">
    <property type="term" value="C:DNA-directed RNA polymerase complex"/>
    <property type="evidence" value="ECO:0007669"/>
    <property type="project" value="UniProtKB-KW"/>
</dbReference>
<proteinExistence type="inferred from homology"/>
<dbReference type="RefSeq" id="WP_075711684.1">
    <property type="nucleotide sequence ID" value="NZ_MJIE01000001.1"/>
</dbReference>
<keyword evidence="5" id="KW-0805">Transcription regulation</keyword>
<dbReference type="InterPro" id="IPR000394">
    <property type="entry name" value="RNA_pol_sigma_54"/>
</dbReference>
<organism evidence="11 12">
    <name type="scientific">Hornefia porci</name>
    <dbReference type="NCBI Taxonomy" id="2652292"/>
    <lineage>
        <taxon>Bacteria</taxon>
        <taxon>Bacillati</taxon>
        <taxon>Bacillota</taxon>
        <taxon>Clostridia</taxon>
        <taxon>Peptostreptococcales</taxon>
        <taxon>Anaerovoracaceae</taxon>
        <taxon>Hornefia</taxon>
    </lineage>
</organism>
<dbReference type="Gene3D" id="1.10.260.40">
    <property type="entry name" value="lambda repressor-like DNA-binding domains"/>
    <property type="match status" value="1"/>
</dbReference>
<evidence type="ECO:0000256" key="5">
    <source>
        <dbReference type="ARBA" id="ARBA00023015"/>
    </source>
</evidence>
<dbReference type="Pfam" id="PF00309">
    <property type="entry name" value="Sigma54_AID"/>
    <property type="match status" value="1"/>
</dbReference>
<evidence type="ECO:0000313" key="12">
    <source>
        <dbReference type="Proteomes" id="UP000187404"/>
    </source>
</evidence>
<feature type="domain" description="RNA polymerase sigma factor 54 core-binding" evidence="10">
    <location>
        <begin position="95"/>
        <end position="284"/>
    </location>
</feature>
<comment type="caution">
    <text evidence="11">The sequence shown here is derived from an EMBL/GenBank/DDBJ whole genome shotgun (WGS) entry which is preliminary data.</text>
</comment>
<reference evidence="11 12" key="1">
    <citation type="journal article" date="2016" name="Appl. Environ. Microbiol.">
        <title>Function and Phylogeny of Bacterial Butyryl Coenzyme A:Acetate Transferases and Their Diversity in the Proximal Colon of Swine.</title>
        <authorList>
            <person name="Trachsel J."/>
            <person name="Bayles D.O."/>
            <person name="Looft T."/>
            <person name="Levine U.Y."/>
            <person name="Allen H.K."/>
        </authorList>
    </citation>
    <scope>NUCLEOTIDE SEQUENCE [LARGE SCALE GENOMIC DNA]</scope>
    <source>
        <strain evidence="11 12">68-3-10</strain>
    </source>
</reference>
<dbReference type="PROSITE" id="PS50044">
    <property type="entry name" value="SIGMA54_3"/>
    <property type="match status" value="1"/>
</dbReference>
<dbReference type="OrthoDB" id="9814402at2"/>
<dbReference type="STRING" id="1261640.BHK98_00290"/>
<dbReference type="InterPro" id="IPR038709">
    <property type="entry name" value="RpoN_core-bd_sf"/>
</dbReference>
<dbReference type="GO" id="GO:0006352">
    <property type="term" value="P:DNA-templated transcription initiation"/>
    <property type="evidence" value="ECO:0007669"/>
    <property type="project" value="InterPro"/>
</dbReference>
<dbReference type="PRINTS" id="PR00045">
    <property type="entry name" value="SIGMA54FCT"/>
</dbReference>
<evidence type="ECO:0000259" key="10">
    <source>
        <dbReference type="Pfam" id="PF04963"/>
    </source>
</evidence>
<dbReference type="EMBL" id="MJIE01000001">
    <property type="protein sequence ID" value="OLR54663.1"/>
    <property type="molecule type" value="Genomic_DNA"/>
</dbReference>
<dbReference type="Proteomes" id="UP000187404">
    <property type="component" value="Unassembled WGS sequence"/>
</dbReference>
<dbReference type="NCBIfam" id="TIGR02395">
    <property type="entry name" value="rpoN_sigma"/>
    <property type="match status" value="1"/>
</dbReference>
<evidence type="ECO:0000256" key="7">
    <source>
        <dbReference type="ARBA" id="ARBA00023125"/>
    </source>
</evidence>
<dbReference type="GO" id="GO:0003677">
    <property type="term" value="F:DNA binding"/>
    <property type="evidence" value="ECO:0007669"/>
    <property type="project" value="UniProtKB-KW"/>
</dbReference>
<dbReference type="InterPro" id="IPR010982">
    <property type="entry name" value="Lambda_DNA-bd_dom_sf"/>
</dbReference>
<feature type="domain" description="RNA polymerase sigma factor 54 DNA-binding" evidence="9">
    <location>
        <begin position="299"/>
        <end position="458"/>
    </location>
</feature>
<evidence type="ECO:0000256" key="8">
    <source>
        <dbReference type="ARBA" id="ARBA00023163"/>
    </source>
</evidence>
<keyword evidence="2" id="KW-0240">DNA-directed RNA polymerase</keyword>
<gene>
    <name evidence="11" type="ORF">BHK98_00290</name>
</gene>
<evidence type="ECO:0000256" key="3">
    <source>
        <dbReference type="ARBA" id="ARBA00022679"/>
    </source>
</evidence>
<dbReference type="Pfam" id="PF04963">
    <property type="entry name" value="Sigma54_CBD"/>
    <property type="match status" value="1"/>
</dbReference>
<dbReference type="PANTHER" id="PTHR32248:SF4">
    <property type="entry name" value="RNA POLYMERASE SIGMA-54 FACTOR"/>
    <property type="match status" value="1"/>
</dbReference>
<evidence type="ECO:0000313" key="11">
    <source>
        <dbReference type="EMBL" id="OLR54663.1"/>
    </source>
</evidence>
<dbReference type="GO" id="GO:0016987">
    <property type="term" value="F:sigma factor activity"/>
    <property type="evidence" value="ECO:0007669"/>
    <property type="project" value="UniProtKB-KW"/>
</dbReference>
<keyword evidence="3" id="KW-0808">Transferase</keyword>
<dbReference type="InterPro" id="IPR007046">
    <property type="entry name" value="RNA_pol_sigma_54_core-bd"/>
</dbReference>
<evidence type="ECO:0000256" key="2">
    <source>
        <dbReference type="ARBA" id="ARBA00022478"/>
    </source>
</evidence>
<sequence length="459" mass="52249">MKLGYELTIEQKQQLSMTPELIQAIKILQLSNMDLFDYVQNELLENPILEEAHHDGDDGQSPVEIDIRDRIAEDDYDDGNDRQWENHSDREEYTFEQFTSAEQTLQDFLTEQLNFSRLIGRDRQICSFIIEGIDENGYLTLSMEEITTMMDTDEETVERILGYVHQMEPTGVGARSLAECLEIQLASRGELTDELEYIIENMLNDVADNRLSKIARAVGIRCEEVQQAVDLIRSLEPKPGRQFANSGESTRYVIPDIIVEKIDGEYVVSSNDSSIPRLMVSSYYKKLSGAAKQDADLNNYLTSRFNSAMWLIRSIEQRKQTIMNVAAAIVHYQEDFFEKGEKFIRTLTLKQIAEELGVHESTVSRAINGKYMQSPRGVYELKYFFSSGVPVAGGAGGLSSNSVKSIIREIVDGEDPKKPYSDQDMVALLKEKGIEISRRTVAKYREGMGILSSSKRRRY</sequence>
<evidence type="ECO:0000256" key="4">
    <source>
        <dbReference type="ARBA" id="ARBA00022695"/>
    </source>
</evidence>
<dbReference type="InterPro" id="IPR007634">
    <property type="entry name" value="RNA_pol_sigma_54_DNA-bd"/>
</dbReference>
<evidence type="ECO:0000256" key="1">
    <source>
        <dbReference type="ARBA" id="ARBA00008798"/>
    </source>
</evidence>
<comment type="similarity">
    <text evidence="1">Belongs to the sigma-54 factor family.</text>
</comment>
<keyword evidence="6" id="KW-0731">Sigma factor</keyword>
<keyword evidence="4" id="KW-0548">Nucleotidyltransferase</keyword>
<dbReference type="PIRSF" id="PIRSF000774">
    <property type="entry name" value="RpoN"/>
    <property type="match status" value="1"/>
</dbReference>
<evidence type="ECO:0000259" key="9">
    <source>
        <dbReference type="Pfam" id="PF04552"/>
    </source>
</evidence>
<evidence type="ECO:0000256" key="6">
    <source>
        <dbReference type="ARBA" id="ARBA00023082"/>
    </source>
</evidence>
<dbReference type="Pfam" id="PF04552">
    <property type="entry name" value="Sigma54_DBD"/>
    <property type="match status" value="1"/>
</dbReference>